<evidence type="ECO:0000313" key="4">
    <source>
        <dbReference type="RefSeq" id="XP_022328820.1"/>
    </source>
</evidence>
<dbReference type="GeneID" id="111127840"/>
<dbReference type="KEGG" id="cvn:111127840"/>
<protein>
    <submittedName>
        <fullName evidence="4">Uncharacterized protein LOC111127840 isoform X1</fullName>
    </submittedName>
</protein>
<gene>
    <name evidence="4" type="primary">LOC111127840</name>
</gene>
<feature type="region of interest" description="Disordered" evidence="2">
    <location>
        <begin position="252"/>
        <end position="293"/>
    </location>
</feature>
<dbReference type="Proteomes" id="UP000694844">
    <property type="component" value="Chromosome 4"/>
</dbReference>
<dbReference type="AlphaFoldDB" id="A0A8B8DM36"/>
<keyword evidence="3" id="KW-1185">Reference proteome</keyword>
<evidence type="ECO:0000256" key="1">
    <source>
        <dbReference type="SAM" id="Coils"/>
    </source>
</evidence>
<dbReference type="OrthoDB" id="6208157at2759"/>
<proteinExistence type="predicted"/>
<dbReference type="RefSeq" id="XP_022328820.1">
    <property type="nucleotide sequence ID" value="XM_022473112.1"/>
</dbReference>
<keyword evidence="1" id="KW-0175">Coiled coil</keyword>
<accession>A0A8B8DM36</accession>
<evidence type="ECO:0000313" key="3">
    <source>
        <dbReference type="Proteomes" id="UP000694844"/>
    </source>
</evidence>
<feature type="coiled-coil region" evidence="1">
    <location>
        <begin position="194"/>
        <end position="235"/>
    </location>
</feature>
<reference evidence="4" key="1">
    <citation type="submission" date="2025-08" db="UniProtKB">
        <authorList>
            <consortium name="RefSeq"/>
        </authorList>
    </citation>
    <scope>IDENTIFICATION</scope>
    <source>
        <tissue evidence="4">Whole sample</tissue>
    </source>
</reference>
<evidence type="ECO:0000256" key="2">
    <source>
        <dbReference type="SAM" id="MobiDB-lite"/>
    </source>
</evidence>
<name>A0A8B8DM36_CRAVI</name>
<organism evidence="3 4">
    <name type="scientific">Crassostrea virginica</name>
    <name type="common">Eastern oyster</name>
    <dbReference type="NCBI Taxonomy" id="6565"/>
    <lineage>
        <taxon>Eukaryota</taxon>
        <taxon>Metazoa</taxon>
        <taxon>Spiralia</taxon>
        <taxon>Lophotrochozoa</taxon>
        <taxon>Mollusca</taxon>
        <taxon>Bivalvia</taxon>
        <taxon>Autobranchia</taxon>
        <taxon>Pteriomorphia</taxon>
        <taxon>Ostreida</taxon>
        <taxon>Ostreoidea</taxon>
        <taxon>Ostreidae</taxon>
        <taxon>Crassostrea</taxon>
    </lineage>
</organism>
<sequence>MADNAGFRASQQEIHPPDESIHLIKELICIKTGHPPVNADHIYSLEQHLDAFVHPCPTIRNIPGGTLPTASSNIRANLQGWNEMNQIQRAQVDNLFENTPEDHLKLAYDQFIKKFGRAPFGVLEFYRFFLTFEGNDPNNSPRKALVDLYLENERLRSQQLEMRKTIDYVRRMQSLLHSRIEALEVSQAASKQREAFLQNQKQELFEHLSNIQEEKEKLQQDHNTLQQEQARCLAELEDERKDKQMYMYQARRQEFPERGSSTRNASHAPRGRGSGGGSRPPEALGYLEQNPAI</sequence>